<protein>
    <submittedName>
        <fullName evidence="3">SIS domain-containing protein</fullName>
        <ecNumber evidence="3">3.5.-.-</ecNumber>
    </submittedName>
</protein>
<evidence type="ECO:0000259" key="2">
    <source>
        <dbReference type="PROSITE" id="PS51464"/>
    </source>
</evidence>
<dbReference type="CDD" id="cd05009">
    <property type="entry name" value="SIS_GlmS_GlmD_2"/>
    <property type="match status" value="1"/>
</dbReference>
<dbReference type="Proteomes" id="UP001595685">
    <property type="component" value="Unassembled WGS sequence"/>
</dbReference>
<evidence type="ECO:0000313" key="3">
    <source>
        <dbReference type="EMBL" id="MFC3689481.1"/>
    </source>
</evidence>
<organism evidence="3 4">
    <name type="scientific">Aquipuribacter hungaricus</name>
    <dbReference type="NCBI Taxonomy" id="545624"/>
    <lineage>
        <taxon>Bacteria</taxon>
        <taxon>Bacillati</taxon>
        <taxon>Actinomycetota</taxon>
        <taxon>Actinomycetes</taxon>
        <taxon>Micrococcales</taxon>
        <taxon>Intrasporangiaceae</taxon>
        <taxon>Aquipuribacter</taxon>
    </lineage>
</organism>
<dbReference type="PANTHER" id="PTHR10937:SF8">
    <property type="entry name" value="AMINOTRANSFERASE-RELATED"/>
    <property type="match status" value="1"/>
</dbReference>
<evidence type="ECO:0000313" key="4">
    <source>
        <dbReference type="Proteomes" id="UP001595685"/>
    </source>
</evidence>
<feature type="domain" description="SIS" evidence="2">
    <location>
        <begin position="206"/>
        <end position="346"/>
    </location>
</feature>
<dbReference type="InterPro" id="IPR035466">
    <property type="entry name" value="GlmS/AgaS_SIS"/>
</dbReference>
<dbReference type="GO" id="GO:0016787">
    <property type="term" value="F:hydrolase activity"/>
    <property type="evidence" value="ECO:0007669"/>
    <property type="project" value="UniProtKB-KW"/>
</dbReference>
<dbReference type="Gene3D" id="3.40.50.10490">
    <property type="entry name" value="Glucose-6-phosphate isomerase like protein, domain 1"/>
    <property type="match status" value="2"/>
</dbReference>
<dbReference type="RefSeq" id="WP_340291777.1">
    <property type="nucleotide sequence ID" value="NZ_JBBEOI010000049.1"/>
</dbReference>
<dbReference type="PANTHER" id="PTHR10937">
    <property type="entry name" value="GLUCOSAMINE--FRUCTOSE-6-PHOSPHATE AMINOTRANSFERASE, ISOMERIZING"/>
    <property type="match status" value="1"/>
</dbReference>
<dbReference type="Pfam" id="PF01380">
    <property type="entry name" value="SIS"/>
    <property type="match status" value="1"/>
</dbReference>
<accession>A0ABV7WKE7</accession>
<name>A0ABV7WKE7_9MICO</name>
<evidence type="ECO:0000256" key="1">
    <source>
        <dbReference type="ARBA" id="ARBA00022737"/>
    </source>
</evidence>
<reference evidence="4" key="1">
    <citation type="journal article" date="2019" name="Int. J. Syst. Evol. Microbiol.">
        <title>The Global Catalogue of Microorganisms (GCM) 10K type strain sequencing project: providing services to taxonomists for standard genome sequencing and annotation.</title>
        <authorList>
            <consortium name="The Broad Institute Genomics Platform"/>
            <consortium name="The Broad Institute Genome Sequencing Center for Infectious Disease"/>
            <person name="Wu L."/>
            <person name="Ma J."/>
        </authorList>
    </citation>
    <scope>NUCLEOTIDE SEQUENCE [LARGE SCALE GENOMIC DNA]</scope>
    <source>
        <strain evidence="4">NCAIM B.02333</strain>
    </source>
</reference>
<dbReference type="PROSITE" id="PS51464">
    <property type="entry name" value="SIS"/>
    <property type="match status" value="2"/>
</dbReference>
<dbReference type="CDD" id="cd05008">
    <property type="entry name" value="SIS_GlmS_GlmD_1"/>
    <property type="match status" value="1"/>
</dbReference>
<feature type="domain" description="SIS" evidence="2">
    <location>
        <begin position="36"/>
        <end position="181"/>
    </location>
</feature>
<dbReference type="SUPFAM" id="SSF53697">
    <property type="entry name" value="SIS domain"/>
    <property type="match status" value="1"/>
</dbReference>
<dbReference type="InterPro" id="IPR001347">
    <property type="entry name" value="SIS_dom"/>
</dbReference>
<dbReference type="EMBL" id="JBHRWW010000010">
    <property type="protein sequence ID" value="MFC3689481.1"/>
    <property type="molecule type" value="Genomic_DNA"/>
</dbReference>
<dbReference type="InterPro" id="IPR046348">
    <property type="entry name" value="SIS_dom_sf"/>
</dbReference>
<sequence length="358" mass="36618">MTGVAAPETHMAREIAEQPAAVAATLEALLPLREDLRRLFAGRRHVLFAARGSSDNAAVYGRYLLGAHAGVRGSMAAPSLATHYGPDGRGAALDLDDTVVVSVSQSGATEEIVATQRWAARRGAATVAVANVPGSPLLRTADLPMQTAAGPELAVPATKSYLSQLAAMVVLGTALAPDPTALDADVARVADEIDRLVATQAGVDEAAAALSASRHPLVSGRGLAMGTALEVALKLEETCLRPVRGLSYADLRHGPIAVVDDDVLAVLVSAADGPLVSPMAELAAELHGRGARTVGVGGDAAFAAQVDVAVEGPDLPETLAPLGLVVPMQLAIERAARVLGLDPDAPRGLRKVTRTDIG</sequence>
<dbReference type="EC" id="3.5.-.-" evidence="3"/>
<comment type="caution">
    <text evidence="3">The sequence shown here is derived from an EMBL/GenBank/DDBJ whole genome shotgun (WGS) entry which is preliminary data.</text>
</comment>
<keyword evidence="3" id="KW-0378">Hydrolase</keyword>
<keyword evidence="4" id="KW-1185">Reference proteome</keyword>
<gene>
    <name evidence="3" type="ORF">ACFOLH_14110</name>
</gene>
<proteinExistence type="predicted"/>
<keyword evidence="1" id="KW-0677">Repeat</keyword>
<dbReference type="InterPro" id="IPR035490">
    <property type="entry name" value="GlmS/FrlB_SIS"/>
</dbReference>